<keyword evidence="1" id="KW-0812">Transmembrane</keyword>
<evidence type="ECO:0000256" key="1">
    <source>
        <dbReference type="SAM" id="Phobius"/>
    </source>
</evidence>
<gene>
    <name evidence="2" type="ORF">B273_0021</name>
</gene>
<dbReference type="InterPro" id="IPR012902">
    <property type="entry name" value="N_methyl_site"/>
</dbReference>
<feature type="transmembrane region" description="Helical" evidence="1">
    <location>
        <begin position="12"/>
        <end position="33"/>
    </location>
</feature>
<comment type="caution">
    <text evidence="2">The sequence shown here is derived from an EMBL/GenBank/DDBJ whole genome shotgun (WGS) entry which is preliminary data.</text>
</comment>
<dbReference type="NCBIfam" id="TIGR02532">
    <property type="entry name" value="IV_pilin_GFxxxE"/>
    <property type="match status" value="1"/>
</dbReference>
<keyword evidence="1" id="KW-1133">Transmembrane helix</keyword>
<reference evidence="2 3" key="1">
    <citation type="submission" date="2012-09" db="EMBL/GenBank/DDBJ databases">
        <authorList>
            <person name="Dupont C.L."/>
            <person name="Rusch D.B."/>
            <person name="Lombardo M.-J."/>
            <person name="Novotny M."/>
            <person name="Yee-Greenbaum J."/>
            <person name="Laskin R."/>
        </authorList>
    </citation>
    <scope>NUCLEOTIDE SEQUENCE [LARGE SCALE GENOMIC DNA]</scope>
    <source>
        <strain evidence="2">SAR86E</strain>
    </source>
</reference>
<sequence>MVDRTLNNSPGFTLLELLVVITLIALASTIVLMNTDILDDFETNEISSYESFITFLGEESALKKKKLAWFVGNNSQSVMYLKEGSWVDLELQKKLFPEINSSVTFKDSEGQVFSFIENRSLPFMIFNPIGHSSGGIIEFYDDASPVNLVINQSLQFSYILN</sequence>
<name>K6FF97_9GAMM</name>
<dbReference type="Pfam" id="PF07963">
    <property type="entry name" value="N_methyl"/>
    <property type="match status" value="1"/>
</dbReference>
<dbReference type="AlphaFoldDB" id="K6FF97"/>
<dbReference type="Proteomes" id="UP000010310">
    <property type="component" value="Unassembled WGS sequence"/>
</dbReference>
<evidence type="ECO:0000313" key="3">
    <source>
        <dbReference type="Proteomes" id="UP000010310"/>
    </source>
</evidence>
<keyword evidence="3" id="KW-1185">Reference proteome</keyword>
<proteinExistence type="predicted"/>
<dbReference type="InterPro" id="IPR045584">
    <property type="entry name" value="Pilin-like"/>
</dbReference>
<dbReference type="SUPFAM" id="SSF54523">
    <property type="entry name" value="Pili subunits"/>
    <property type="match status" value="1"/>
</dbReference>
<accession>K6FF97</accession>
<organism evidence="2 3">
    <name type="scientific">SAR86 cluster bacterium SAR86E</name>
    <dbReference type="NCBI Taxonomy" id="1208365"/>
    <lineage>
        <taxon>Bacteria</taxon>
        <taxon>Pseudomonadati</taxon>
        <taxon>Pseudomonadota</taxon>
        <taxon>Gammaproteobacteria</taxon>
        <taxon>SAR86 cluster</taxon>
    </lineage>
</organism>
<dbReference type="EMBL" id="AMWX01000001">
    <property type="protein sequence ID" value="EKO37292.1"/>
    <property type="molecule type" value="Genomic_DNA"/>
</dbReference>
<keyword evidence="1" id="KW-0472">Membrane</keyword>
<evidence type="ECO:0000313" key="2">
    <source>
        <dbReference type="EMBL" id="EKO37292.1"/>
    </source>
</evidence>
<dbReference type="STRING" id="1208365.B273_0021"/>
<protein>
    <submittedName>
        <fullName evidence="2">Prepilin-type cleavage/methylation N-terminal domain protein</fullName>
    </submittedName>
</protein>